<keyword evidence="6" id="KW-0406">Ion transport</keyword>
<evidence type="ECO:0000256" key="10">
    <source>
        <dbReference type="SAM" id="MobiDB-lite"/>
    </source>
</evidence>
<dbReference type="PANTHER" id="PTHR45651">
    <property type="entry name" value="CYCLIC NUCLEOTIDE-GATED ION CHANNEL 15-RELATED-RELATED"/>
    <property type="match status" value="1"/>
</dbReference>
<evidence type="ECO:0000256" key="8">
    <source>
        <dbReference type="ARBA" id="ARBA00023286"/>
    </source>
</evidence>
<feature type="region of interest" description="Disordered" evidence="10">
    <location>
        <begin position="663"/>
        <end position="698"/>
    </location>
</feature>
<feature type="transmembrane region" description="Helical" evidence="11">
    <location>
        <begin position="214"/>
        <end position="233"/>
    </location>
</feature>
<dbReference type="GO" id="GO:0016020">
    <property type="term" value="C:membrane"/>
    <property type="evidence" value="ECO:0007669"/>
    <property type="project" value="InterPro"/>
</dbReference>
<dbReference type="Gramene" id="Kaladp0674s0087.1.v1.1">
    <property type="protein sequence ID" value="Kaladp0674s0087.1.v1.1"/>
    <property type="gene ID" value="Kaladp0674s0087.v1.1"/>
</dbReference>
<dbReference type="PANTHER" id="PTHR45651:SF114">
    <property type="entry name" value="CYCLIC NUCLEOTIDE-GATED ION CHANNEL 16-RELATED"/>
    <property type="match status" value="1"/>
</dbReference>
<dbReference type="SUPFAM" id="SSF51206">
    <property type="entry name" value="cAMP-binding domain-like"/>
    <property type="match status" value="1"/>
</dbReference>
<keyword evidence="4 11" id="KW-0812">Transmembrane</keyword>
<comment type="similarity">
    <text evidence="2">Belongs to the cyclic nucleotide-gated cation channel (TC 1.A.1.5) family.</text>
</comment>
<dbReference type="EnsemblPlants" id="Kaladp0674s0087.1.v1.1">
    <property type="protein sequence ID" value="Kaladp0674s0087.1.v1.1"/>
    <property type="gene ID" value="Kaladp0674s0087.v1.1"/>
</dbReference>
<dbReference type="Gene3D" id="1.10.287.630">
    <property type="entry name" value="Helix hairpin bin"/>
    <property type="match status" value="1"/>
</dbReference>
<feature type="transmembrane region" description="Helical" evidence="11">
    <location>
        <begin position="98"/>
        <end position="120"/>
    </location>
</feature>
<evidence type="ECO:0000256" key="5">
    <source>
        <dbReference type="ARBA" id="ARBA00022989"/>
    </source>
</evidence>
<feature type="region of interest" description="Disordered" evidence="10">
    <location>
        <begin position="632"/>
        <end position="651"/>
    </location>
</feature>
<keyword evidence="8" id="KW-1071">Ligand-gated ion channel</keyword>
<evidence type="ECO:0000256" key="2">
    <source>
        <dbReference type="ARBA" id="ARBA00010486"/>
    </source>
</evidence>
<dbReference type="Gene3D" id="2.60.120.10">
    <property type="entry name" value="Jelly Rolls"/>
    <property type="match status" value="1"/>
</dbReference>
<dbReference type="Gene3D" id="1.10.287.70">
    <property type="match status" value="1"/>
</dbReference>
<evidence type="ECO:0000256" key="7">
    <source>
        <dbReference type="ARBA" id="ARBA00023136"/>
    </source>
</evidence>
<feature type="domain" description="Cyclic nucleotide-binding" evidence="12">
    <location>
        <begin position="451"/>
        <end position="534"/>
    </location>
</feature>
<dbReference type="GO" id="GO:0005216">
    <property type="term" value="F:monoatomic ion channel activity"/>
    <property type="evidence" value="ECO:0007669"/>
    <property type="project" value="InterPro"/>
</dbReference>
<feature type="transmembrane region" description="Helical" evidence="11">
    <location>
        <begin position="52"/>
        <end position="74"/>
    </location>
</feature>
<dbReference type="SMART" id="SM00100">
    <property type="entry name" value="cNMP"/>
    <property type="match status" value="1"/>
</dbReference>
<dbReference type="PROSITE" id="PS50042">
    <property type="entry name" value="CNMP_BINDING_3"/>
    <property type="match status" value="1"/>
</dbReference>
<dbReference type="FunFam" id="2.60.120.10:FF:000024">
    <property type="entry name" value="Cyclic nucleotide-gated ion channel 1"/>
    <property type="match status" value="1"/>
</dbReference>
<name>A0A7N0VFL8_KALFE</name>
<evidence type="ECO:0000313" key="14">
    <source>
        <dbReference type="Proteomes" id="UP000594263"/>
    </source>
</evidence>
<evidence type="ECO:0000256" key="6">
    <source>
        <dbReference type="ARBA" id="ARBA00023065"/>
    </source>
</evidence>
<comment type="subcellular location">
    <subcellularLocation>
        <location evidence="1">Endomembrane system</location>
        <topology evidence="1">Multi-pass membrane protein</topology>
    </subcellularLocation>
</comment>
<dbReference type="GO" id="GO:0012505">
    <property type="term" value="C:endomembrane system"/>
    <property type="evidence" value="ECO:0007669"/>
    <property type="project" value="UniProtKB-SubCell"/>
</dbReference>
<dbReference type="InterPro" id="IPR000595">
    <property type="entry name" value="cNMP-bd_dom"/>
</dbReference>
<evidence type="ECO:0000256" key="1">
    <source>
        <dbReference type="ARBA" id="ARBA00004127"/>
    </source>
</evidence>
<keyword evidence="9" id="KW-0407">Ion channel</keyword>
<evidence type="ECO:0000256" key="11">
    <source>
        <dbReference type="SAM" id="Phobius"/>
    </source>
</evidence>
<proteinExistence type="inferred from homology"/>
<evidence type="ECO:0000313" key="13">
    <source>
        <dbReference type="EnsemblPlants" id="Kaladp0674s0087.1.v1.1"/>
    </source>
</evidence>
<feature type="transmembrane region" description="Helical" evidence="11">
    <location>
        <begin position="175"/>
        <end position="193"/>
    </location>
</feature>
<evidence type="ECO:0000256" key="3">
    <source>
        <dbReference type="ARBA" id="ARBA00022448"/>
    </source>
</evidence>
<dbReference type="CDD" id="cd00038">
    <property type="entry name" value="CAP_ED"/>
    <property type="match status" value="1"/>
</dbReference>
<dbReference type="SUPFAM" id="SSF81324">
    <property type="entry name" value="Voltage-gated potassium channels"/>
    <property type="match status" value="1"/>
</dbReference>
<dbReference type="AlphaFoldDB" id="A0A7N0VFL8"/>
<dbReference type="Proteomes" id="UP000594263">
    <property type="component" value="Unplaced"/>
</dbReference>
<evidence type="ECO:0000256" key="4">
    <source>
        <dbReference type="ARBA" id="ARBA00022692"/>
    </source>
</evidence>
<evidence type="ECO:0000259" key="12">
    <source>
        <dbReference type="PROSITE" id="PS50042"/>
    </source>
</evidence>
<feature type="compositionally biased region" description="Basic and acidic residues" evidence="10">
    <location>
        <begin position="678"/>
        <end position="688"/>
    </location>
</feature>
<protein>
    <recommendedName>
        <fullName evidence="12">Cyclic nucleotide-binding domain-containing protein</fullName>
    </recommendedName>
</protein>
<keyword evidence="5 11" id="KW-1133">Transmembrane helix</keyword>
<dbReference type="FunFam" id="1.10.287.630:FF:000003">
    <property type="entry name" value="Cyclic nucleotide-gated ion channel 1"/>
    <property type="match status" value="1"/>
</dbReference>
<dbReference type="Pfam" id="PF00027">
    <property type="entry name" value="cNMP_binding"/>
    <property type="match status" value="1"/>
</dbReference>
<dbReference type="InterPro" id="IPR014710">
    <property type="entry name" value="RmlC-like_jellyroll"/>
</dbReference>
<keyword evidence="7 11" id="KW-0472">Membrane</keyword>
<sequence length="698" mass="80295">MKANFHHLSTAQFRSGFQTLSTSEFRSRFYKPPWWDQILDPGSEFVTKWNRIFLCTSLLALFLDPLYLFLPIIVNDSCMEVNYGLGVTVTIFRSFADLFHFMHILMKFRIAFIAPSSRVFGRGDLVMDKRAIAIRYLKKDFLIDVAAAMPIPQIVIWFVIPKVGSSRANQAKHTLALMVLMQYIPRFFVIFPLNRQLIKSTGAVARTAWSGAAYNLLLYILASHVLGASWYLLSIEKQLACWSYECWRERNGTKSGLACNMRYLDCTSEEAEEPEREKWLKITRVLTNCDPRNEHIKFNYGMFADAFKNDVATAPFRDKYFYCLWFGLKNLTSYGQNFITSTDKAETLFSSCICIAGLVLFSHLIGQMQNYLQSSTIRLEEWRVKRKDTEEWMRHRQLPPDLQDRVRRFVQYKWLATRGVDEESILRSLPVDLRREIQRHLCLGLVRRVPFFSQMDNQLLDAICEHLVSALVTKDTYIVREGDPVNEMLFVIRGQLESSTTDGGRSGFYNSIILRAGDFCGEELLTWALMPTSSLNLPVSTRTVKSLTEVEAFALRAEDLKFVASQFKRLHSKKLQHAFRYYSHQWRTWGACLIQAAWKRFKKRKQAEELARQESYYYANASATEEDRLLDYDGEEGAGSGNSPGKNAPQHLGATILASKFAANTRRGGGGTGQKPVKPSDKDLEMPKLFKPSDFFPE</sequence>
<dbReference type="InterPro" id="IPR005821">
    <property type="entry name" value="Ion_trans_dom"/>
</dbReference>
<dbReference type="OMA" id="MIWFVIP"/>
<evidence type="ECO:0000256" key="9">
    <source>
        <dbReference type="ARBA" id="ARBA00023303"/>
    </source>
</evidence>
<reference evidence="13" key="1">
    <citation type="submission" date="2021-01" db="UniProtKB">
        <authorList>
            <consortium name="EnsemblPlants"/>
        </authorList>
    </citation>
    <scope>IDENTIFICATION</scope>
</reference>
<keyword evidence="14" id="KW-1185">Reference proteome</keyword>
<dbReference type="Pfam" id="PF00520">
    <property type="entry name" value="Ion_trans"/>
    <property type="match status" value="1"/>
</dbReference>
<feature type="transmembrane region" description="Helical" evidence="11">
    <location>
        <begin position="141"/>
        <end position="160"/>
    </location>
</feature>
<accession>A0A7N0VFL8</accession>
<organism evidence="13 14">
    <name type="scientific">Kalanchoe fedtschenkoi</name>
    <name type="common">Lavender scallops</name>
    <name type="synonym">South American air plant</name>
    <dbReference type="NCBI Taxonomy" id="63787"/>
    <lineage>
        <taxon>Eukaryota</taxon>
        <taxon>Viridiplantae</taxon>
        <taxon>Streptophyta</taxon>
        <taxon>Embryophyta</taxon>
        <taxon>Tracheophyta</taxon>
        <taxon>Spermatophyta</taxon>
        <taxon>Magnoliopsida</taxon>
        <taxon>eudicotyledons</taxon>
        <taxon>Gunneridae</taxon>
        <taxon>Pentapetalae</taxon>
        <taxon>Saxifragales</taxon>
        <taxon>Crassulaceae</taxon>
        <taxon>Kalanchoe</taxon>
    </lineage>
</organism>
<keyword evidence="3" id="KW-0813">Transport</keyword>
<dbReference type="InterPro" id="IPR018490">
    <property type="entry name" value="cNMP-bd_dom_sf"/>
</dbReference>